<keyword evidence="2" id="KW-1185">Reference proteome</keyword>
<dbReference type="RefSeq" id="WP_307229408.1">
    <property type="nucleotide sequence ID" value="NZ_JAUSVF010000001.1"/>
</dbReference>
<gene>
    <name evidence="1" type="ORF">QO002_002170</name>
</gene>
<protein>
    <submittedName>
        <fullName evidence="1">Uncharacterized protein</fullName>
    </submittedName>
</protein>
<organism evidence="1 2">
    <name type="scientific">Pararhizobium capsulatum DSM 1112</name>
    <dbReference type="NCBI Taxonomy" id="1121113"/>
    <lineage>
        <taxon>Bacteria</taxon>
        <taxon>Pseudomonadati</taxon>
        <taxon>Pseudomonadota</taxon>
        <taxon>Alphaproteobacteria</taxon>
        <taxon>Hyphomicrobiales</taxon>
        <taxon>Rhizobiaceae</taxon>
        <taxon>Rhizobium/Agrobacterium group</taxon>
        <taxon>Pararhizobium</taxon>
    </lineage>
</organism>
<dbReference type="Proteomes" id="UP001230207">
    <property type="component" value="Unassembled WGS sequence"/>
</dbReference>
<evidence type="ECO:0000313" key="1">
    <source>
        <dbReference type="EMBL" id="MDQ0320032.1"/>
    </source>
</evidence>
<sequence length="58" mass="6866">MEYAEVEKLAKALFEKENQDPYMVWAEPFMSRTGQDIAVGVGEDIRELYRQRVRDAER</sequence>
<dbReference type="EMBL" id="JAUSVF010000001">
    <property type="protein sequence ID" value="MDQ0320032.1"/>
    <property type="molecule type" value="Genomic_DNA"/>
</dbReference>
<evidence type="ECO:0000313" key="2">
    <source>
        <dbReference type="Proteomes" id="UP001230207"/>
    </source>
</evidence>
<proteinExistence type="predicted"/>
<name>A0ABU0BT44_9HYPH</name>
<reference evidence="1 2" key="1">
    <citation type="submission" date="2023-07" db="EMBL/GenBank/DDBJ databases">
        <title>Genomic Encyclopedia of Type Strains, Phase IV (KMG-IV): sequencing the most valuable type-strain genomes for metagenomic binning, comparative biology and taxonomic classification.</title>
        <authorList>
            <person name="Goeker M."/>
        </authorList>
    </citation>
    <scope>NUCLEOTIDE SEQUENCE [LARGE SCALE GENOMIC DNA]</scope>
    <source>
        <strain evidence="1 2">DSM 1112</strain>
    </source>
</reference>
<comment type="caution">
    <text evidence="1">The sequence shown here is derived from an EMBL/GenBank/DDBJ whole genome shotgun (WGS) entry which is preliminary data.</text>
</comment>
<accession>A0ABU0BT44</accession>